<keyword evidence="6 10" id="KW-1133">Transmembrane helix</keyword>
<feature type="transmembrane region" description="Helical" evidence="10">
    <location>
        <begin position="215"/>
        <end position="237"/>
    </location>
</feature>
<feature type="transmembrane region" description="Helical" evidence="10">
    <location>
        <begin position="413"/>
        <end position="435"/>
    </location>
</feature>
<dbReference type="PANTHER" id="PTHR43298:SF2">
    <property type="entry name" value="FMN_FAD EXPORTER YEEO-RELATED"/>
    <property type="match status" value="1"/>
</dbReference>
<dbReference type="CDD" id="cd13139">
    <property type="entry name" value="MATE_like_14"/>
    <property type="match status" value="1"/>
</dbReference>
<keyword evidence="8 10" id="KW-0472">Membrane</keyword>
<evidence type="ECO:0000256" key="2">
    <source>
        <dbReference type="ARBA" id="ARBA00022448"/>
    </source>
</evidence>
<sequence length="471" mass="50838">MSILTKTLLRVRHFFQLFKMAVAGSEKEFTTGSINRAIFLLAVPMILEMAMESLFAVVDIYFVGHLGVNAITTVGLTESILMLVYTVTMGLSMGATAMIARRTGEKDPDAAAHAAMQALYIGLILSLLVTVVGVFFSKDVLLMMGASMDVADYGYVYTKILLCGNIVVILLILINGIFRGAGDAALAMRALWIANGLNIILCPLLISGAGPIPAMGLKGAAIATFIGRGVGVLYQLYHLAKGRDLIRITRKHLAPALPIIWSILRIALGATAQMLIAAASWIFLVRIIAHFGKDAVAGYTITIRVVLFTILPAWGMANAAAALVGQNLGAQQPERAEISAWRAAFFNMLFLGFVAIVFITGARPIIGFFTTDPAVLDYAVQCIRLMSAGYVFYAYGMVLIQSFNGAGDTRTPLLINLFVMWTLQMPLAYVLSIWLKLGPVGVFWAIAISESTSAVAAILLFRRGAWKTVKI</sequence>
<keyword evidence="5 10" id="KW-0812">Transmembrane</keyword>
<gene>
    <name evidence="11" type="ORF">FHW36_101834</name>
</gene>
<reference evidence="11 12" key="1">
    <citation type="submission" date="2019-06" db="EMBL/GenBank/DDBJ databases">
        <title>Sorghum-associated microbial communities from plants grown in Nebraska, USA.</title>
        <authorList>
            <person name="Schachtman D."/>
        </authorList>
    </citation>
    <scope>NUCLEOTIDE SEQUENCE [LARGE SCALE GENOMIC DNA]</scope>
    <source>
        <strain evidence="11 12">1209</strain>
    </source>
</reference>
<feature type="transmembrane region" description="Helical" evidence="10">
    <location>
        <begin position="378"/>
        <end position="401"/>
    </location>
</feature>
<dbReference type="Pfam" id="PF01554">
    <property type="entry name" value="MatE"/>
    <property type="match status" value="2"/>
</dbReference>
<feature type="transmembrane region" description="Helical" evidence="10">
    <location>
        <begin position="441"/>
        <end position="461"/>
    </location>
</feature>
<dbReference type="AlphaFoldDB" id="A0A561Q3G8"/>
<dbReference type="GO" id="GO:0015297">
    <property type="term" value="F:antiporter activity"/>
    <property type="evidence" value="ECO:0007669"/>
    <property type="project" value="UniProtKB-KW"/>
</dbReference>
<evidence type="ECO:0000256" key="7">
    <source>
        <dbReference type="ARBA" id="ARBA00023065"/>
    </source>
</evidence>
<dbReference type="PANTHER" id="PTHR43298">
    <property type="entry name" value="MULTIDRUG RESISTANCE PROTEIN NORM-RELATED"/>
    <property type="match status" value="1"/>
</dbReference>
<dbReference type="GO" id="GO:0006811">
    <property type="term" value="P:monoatomic ion transport"/>
    <property type="evidence" value="ECO:0007669"/>
    <property type="project" value="UniProtKB-KW"/>
</dbReference>
<accession>A0A561Q3G8</accession>
<evidence type="ECO:0000256" key="1">
    <source>
        <dbReference type="ARBA" id="ARBA00004651"/>
    </source>
</evidence>
<organism evidence="11 12">
    <name type="scientific">Chitinophaga polysaccharea</name>
    <dbReference type="NCBI Taxonomy" id="1293035"/>
    <lineage>
        <taxon>Bacteria</taxon>
        <taxon>Pseudomonadati</taxon>
        <taxon>Bacteroidota</taxon>
        <taxon>Chitinophagia</taxon>
        <taxon>Chitinophagales</taxon>
        <taxon>Chitinophagaceae</taxon>
        <taxon>Chitinophaga</taxon>
    </lineage>
</organism>
<dbReference type="PIRSF" id="PIRSF006603">
    <property type="entry name" value="DinF"/>
    <property type="match status" value="1"/>
</dbReference>
<keyword evidence="12" id="KW-1185">Reference proteome</keyword>
<proteinExistence type="predicted"/>
<dbReference type="Proteomes" id="UP000320811">
    <property type="component" value="Unassembled WGS sequence"/>
</dbReference>
<feature type="transmembrane region" description="Helical" evidence="10">
    <location>
        <begin position="190"/>
        <end position="209"/>
    </location>
</feature>
<dbReference type="GO" id="GO:0042910">
    <property type="term" value="F:xenobiotic transmembrane transporter activity"/>
    <property type="evidence" value="ECO:0007669"/>
    <property type="project" value="InterPro"/>
</dbReference>
<keyword evidence="4" id="KW-1003">Cell membrane</keyword>
<dbReference type="InterPro" id="IPR002528">
    <property type="entry name" value="MATE_fam"/>
</dbReference>
<evidence type="ECO:0000313" key="12">
    <source>
        <dbReference type="Proteomes" id="UP000320811"/>
    </source>
</evidence>
<evidence type="ECO:0000256" key="6">
    <source>
        <dbReference type="ARBA" id="ARBA00022989"/>
    </source>
</evidence>
<feature type="transmembrane region" description="Helical" evidence="10">
    <location>
        <begin position="37"/>
        <end position="62"/>
    </location>
</feature>
<protein>
    <recommendedName>
        <fullName evidence="9">Multidrug-efflux transporter</fullName>
    </recommendedName>
</protein>
<evidence type="ECO:0000256" key="8">
    <source>
        <dbReference type="ARBA" id="ARBA00023136"/>
    </source>
</evidence>
<dbReference type="RefSeq" id="WP_145662597.1">
    <property type="nucleotide sequence ID" value="NZ_VIWO01000001.1"/>
</dbReference>
<comment type="subcellular location">
    <subcellularLocation>
        <location evidence="1">Cell membrane</location>
        <topology evidence="1">Multi-pass membrane protein</topology>
    </subcellularLocation>
</comment>
<dbReference type="NCBIfam" id="TIGR00797">
    <property type="entry name" value="matE"/>
    <property type="match status" value="1"/>
</dbReference>
<evidence type="ECO:0000256" key="3">
    <source>
        <dbReference type="ARBA" id="ARBA00022449"/>
    </source>
</evidence>
<dbReference type="InterPro" id="IPR050222">
    <property type="entry name" value="MATE_MdtK"/>
</dbReference>
<evidence type="ECO:0000256" key="10">
    <source>
        <dbReference type="SAM" id="Phobius"/>
    </source>
</evidence>
<dbReference type="OrthoDB" id="9776324at2"/>
<keyword evidence="3" id="KW-0050">Antiport</keyword>
<feature type="transmembrane region" description="Helical" evidence="10">
    <location>
        <begin position="301"/>
        <end position="324"/>
    </location>
</feature>
<name>A0A561Q3G8_9BACT</name>
<feature type="transmembrane region" description="Helical" evidence="10">
    <location>
        <begin position="345"/>
        <end position="366"/>
    </location>
</feature>
<keyword evidence="2" id="KW-0813">Transport</keyword>
<feature type="transmembrane region" description="Helical" evidence="10">
    <location>
        <begin position="112"/>
        <end position="136"/>
    </location>
</feature>
<dbReference type="GO" id="GO:0005886">
    <property type="term" value="C:plasma membrane"/>
    <property type="evidence" value="ECO:0007669"/>
    <property type="project" value="UniProtKB-SubCell"/>
</dbReference>
<feature type="transmembrane region" description="Helical" evidence="10">
    <location>
        <begin position="82"/>
        <end position="100"/>
    </location>
</feature>
<evidence type="ECO:0000256" key="4">
    <source>
        <dbReference type="ARBA" id="ARBA00022475"/>
    </source>
</evidence>
<evidence type="ECO:0000256" key="9">
    <source>
        <dbReference type="ARBA" id="ARBA00031636"/>
    </source>
</evidence>
<dbReference type="InterPro" id="IPR048279">
    <property type="entry name" value="MdtK-like"/>
</dbReference>
<evidence type="ECO:0000256" key="5">
    <source>
        <dbReference type="ARBA" id="ARBA00022692"/>
    </source>
</evidence>
<keyword evidence="7" id="KW-0406">Ion transport</keyword>
<comment type="caution">
    <text evidence="11">The sequence shown here is derived from an EMBL/GenBank/DDBJ whole genome shotgun (WGS) entry which is preliminary data.</text>
</comment>
<feature type="transmembrane region" description="Helical" evidence="10">
    <location>
        <begin position="156"/>
        <end position="178"/>
    </location>
</feature>
<dbReference type="EMBL" id="VIWO01000001">
    <property type="protein sequence ID" value="TWF44908.1"/>
    <property type="molecule type" value="Genomic_DNA"/>
</dbReference>
<feature type="transmembrane region" description="Helical" evidence="10">
    <location>
        <begin position="258"/>
        <end position="289"/>
    </location>
</feature>
<evidence type="ECO:0000313" key="11">
    <source>
        <dbReference type="EMBL" id="TWF44908.1"/>
    </source>
</evidence>